<dbReference type="Gene3D" id="1.10.260.50">
    <property type="match status" value="1"/>
</dbReference>
<evidence type="ECO:0000313" key="10">
    <source>
        <dbReference type="EMBL" id="MBC5769472.1"/>
    </source>
</evidence>
<dbReference type="EMBL" id="JACOQI010000002">
    <property type="protein sequence ID" value="MBC5769472.1"/>
    <property type="molecule type" value="Genomic_DNA"/>
</dbReference>
<comment type="similarity">
    <text evidence="2">Belongs to the class-V pyridoxal-phosphate-dependent aminotransferase family. NifS/IscS subfamily.</text>
</comment>
<keyword evidence="4" id="KW-0479">Metal-binding</keyword>
<evidence type="ECO:0000259" key="9">
    <source>
        <dbReference type="Pfam" id="PF00266"/>
    </source>
</evidence>
<comment type="cofactor">
    <cofactor evidence="1">
        <name>pyridoxal 5'-phosphate</name>
        <dbReference type="ChEBI" id="CHEBI:597326"/>
    </cofactor>
</comment>
<evidence type="ECO:0000256" key="1">
    <source>
        <dbReference type="ARBA" id="ARBA00001933"/>
    </source>
</evidence>
<evidence type="ECO:0000256" key="5">
    <source>
        <dbReference type="ARBA" id="ARBA00022898"/>
    </source>
</evidence>
<dbReference type="Proteomes" id="UP000620327">
    <property type="component" value="Unassembled WGS sequence"/>
</dbReference>
<dbReference type="InterPro" id="IPR015424">
    <property type="entry name" value="PyrdxlP-dep_Trfase"/>
</dbReference>
<dbReference type="RefSeq" id="WP_187013819.1">
    <property type="nucleotide sequence ID" value="NZ_JACOQI010000002.1"/>
</dbReference>
<keyword evidence="7" id="KW-0411">Iron-sulfur</keyword>
<keyword evidence="11" id="KW-1185">Reference proteome</keyword>
<keyword evidence="6" id="KW-0408">Iron</keyword>
<dbReference type="AlphaFoldDB" id="A0A923MIC6"/>
<dbReference type="InterPro" id="IPR000192">
    <property type="entry name" value="Aminotrans_V_dom"/>
</dbReference>
<protein>
    <submittedName>
        <fullName evidence="10">Cysteine desulfurase</fullName>
    </submittedName>
</protein>
<evidence type="ECO:0000256" key="4">
    <source>
        <dbReference type="ARBA" id="ARBA00022723"/>
    </source>
</evidence>
<organism evidence="10 11">
    <name type="scientific">Dysosmobacter segnis</name>
    <dbReference type="NCBI Taxonomy" id="2763042"/>
    <lineage>
        <taxon>Bacteria</taxon>
        <taxon>Bacillati</taxon>
        <taxon>Bacillota</taxon>
        <taxon>Clostridia</taxon>
        <taxon>Eubacteriales</taxon>
        <taxon>Oscillospiraceae</taxon>
        <taxon>Dysosmobacter</taxon>
    </lineage>
</organism>
<dbReference type="PANTHER" id="PTHR11601">
    <property type="entry name" value="CYSTEINE DESULFURYLASE FAMILY MEMBER"/>
    <property type="match status" value="1"/>
</dbReference>
<keyword evidence="3" id="KW-0808">Transferase</keyword>
<name>A0A923MIC6_9FIRM</name>
<evidence type="ECO:0000256" key="8">
    <source>
        <dbReference type="ARBA" id="ARBA00050776"/>
    </source>
</evidence>
<keyword evidence="5" id="KW-0663">Pyridoxal phosphate</keyword>
<dbReference type="GO" id="GO:0051536">
    <property type="term" value="F:iron-sulfur cluster binding"/>
    <property type="evidence" value="ECO:0007669"/>
    <property type="project" value="UniProtKB-KW"/>
</dbReference>
<dbReference type="PIRSF" id="PIRSF005572">
    <property type="entry name" value="NifS"/>
    <property type="match status" value="1"/>
</dbReference>
<dbReference type="GO" id="GO:0031071">
    <property type="term" value="F:cysteine desulfurase activity"/>
    <property type="evidence" value="ECO:0007669"/>
    <property type="project" value="UniProtKB-EC"/>
</dbReference>
<sequence length="385" mass="41742">MVYLDNAANAPVFPEVLEAMLPWLRPDHVGNPGSLHTQGVNAREAVENARRQVAKMIGADPSEVFFTSGGTESNNAWLQNFGGDLILTTALEHDSVLEPMSAHCHRHYIKVHKDGSVDLNDLERFLSDAHTAESNYLPRDGRSTAVSIMWVNNELGTVNPMKEIGTLCKRYHAVFHADAVQAAGHVNMNVKDCGIDFCSMSGHKFGAPLGVGVLYISNSIRKSPWIIGGGQENGMRGGTENVPGIVGIGKAAEIVTERLQNWKLRWGLLRDTFLTDLGLRMPGEFYINGDSENYSSNIISLTIPGVNSESLLLLLDQLDIYLSAGSACSAASAKSSHVLRGIGMSDEDAACTVRISMGFNTTVNEMHEAAEAIVTVSHKLKSMYS</sequence>
<dbReference type="InterPro" id="IPR015421">
    <property type="entry name" value="PyrdxlP-dep_Trfase_major"/>
</dbReference>
<dbReference type="Gene3D" id="3.40.640.10">
    <property type="entry name" value="Type I PLP-dependent aspartate aminotransferase-like (Major domain)"/>
    <property type="match status" value="1"/>
</dbReference>
<dbReference type="PANTHER" id="PTHR11601:SF34">
    <property type="entry name" value="CYSTEINE DESULFURASE"/>
    <property type="match status" value="1"/>
</dbReference>
<accession>A0A923MIC6</accession>
<reference evidence="10" key="1">
    <citation type="submission" date="2020-08" db="EMBL/GenBank/DDBJ databases">
        <title>Genome public.</title>
        <authorList>
            <person name="Liu C."/>
            <person name="Sun Q."/>
        </authorList>
    </citation>
    <scope>NUCLEOTIDE SEQUENCE</scope>
    <source>
        <strain evidence="10">BX15</strain>
    </source>
</reference>
<feature type="domain" description="Aminotransferase class V" evidence="9">
    <location>
        <begin position="2"/>
        <end position="366"/>
    </location>
</feature>
<comment type="catalytic activity">
    <reaction evidence="8">
        <text>(sulfur carrier)-H + L-cysteine = (sulfur carrier)-SH + L-alanine</text>
        <dbReference type="Rhea" id="RHEA:43892"/>
        <dbReference type="Rhea" id="RHEA-COMP:14737"/>
        <dbReference type="Rhea" id="RHEA-COMP:14739"/>
        <dbReference type="ChEBI" id="CHEBI:29917"/>
        <dbReference type="ChEBI" id="CHEBI:35235"/>
        <dbReference type="ChEBI" id="CHEBI:57972"/>
        <dbReference type="ChEBI" id="CHEBI:64428"/>
        <dbReference type="EC" id="2.8.1.7"/>
    </reaction>
</comment>
<evidence type="ECO:0000256" key="6">
    <source>
        <dbReference type="ARBA" id="ARBA00023004"/>
    </source>
</evidence>
<dbReference type="SUPFAM" id="SSF53383">
    <property type="entry name" value="PLP-dependent transferases"/>
    <property type="match status" value="1"/>
</dbReference>
<dbReference type="Pfam" id="PF00266">
    <property type="entry name" value="Aminotran_5"/>
    <property type="match status" value="1"/>
</dbReference>
<evidence type="ECO:0000256" key="3">
    <source>
        <dbReference type="ARBA" id="ARBA00022679"/>
    </source>
</evidence>
<dbReference type="GO" id="GO:0046872">
    <property type="term" value="F:metal ion binding"/>
    <property type="evidence" value="ECO:0007669"/>
    <property type="project" value="UniProtKB-KW"/>
</dbReference>
<dbReference type="Gene3D" id="3.90.1150.10">
    <property type="entry name" value="Aspartate Aminotransferase, domain 1"/>
    <property type="match status" value="1"/>
</dbReference>
<dbReference type="InterPro" id="IPR015422">
    <property type="entry name" value="PyrdxlP-dep_Trfase_small"/>
</dbReference>
<evidence type="ECO:0000256" key="2">
    <source>
        <dbReference type="ARBA" id="ARBA00006490"/>
    </source>
</evidence>
<evidence type="ECO:0000256" key="7">
    <source>
        <dbReference type="ARBA" id="ARBA00023014"/>
    </source>
</evidence>
<comment type="caution">
    <text evidence="10">The sequence shown here is derived from an EMBL/GenBank/DDBJ whole genome shotgun (WGS) entry which is preliminary data.</text>
</comment>
<proteinExistence type="inferred from homology"/>
<evidence type="ECO:0000313" key="11">
    <source>
        <dbReference type="Proteomes" id="UP000620327"/>
    </source>
</evidence>
<gene>
    <name evidence="10" type="ORF">H8Z83_03940</name>
</gene>
<dbReference type="InterPro" id="IPR016454">
    <property type="entry name" value="Cysteine_dSase"/>
</dbReference>